<dbReference type="Proteomes" id="UP001221757">
    <property type="component" value="Unassembled WGS sequence"/>
</dbReference>
<evidence type="ECO:0000313" key="1">
    <source>
        <dbReference type="EMBL" id="KAJ7683978.1"/>
    </source>
</evidence>
<protein>
    <submittedName>
        <fullName evidence="1">Uncharacterized protein</fullName>
    </submittedName>
</protein>
<organism evidence="1 2">
    <name type="scientific">Mycena rosella</name>
    <name type="common">Pink bonnet</name>
    <name type="synonym">Agaricus rosellus</name>
    <dbReference type="NCBI Taxonomy" id="1033263"/>
    <lineage>
        <taxon>Eukaryota</taxon>
        <taxon>Fungi</taxon>
        <taxon>Dikarya</taxon>
        <taxon>Basidiomycota</taxon>
        <taxon>Agaricomycotina</taxon>
        <taxon>Agaricomycetes</taxon>
        <taxon>Agaricomycetidae</taxon>
        <taxon>Agaricales</taxon>
        <taxon>Marasmiineae</taxon>
        <taxon>Mycenaceae</taxon>
        <taxon>Mycena</taxon>
    </lineage>
</organism>
<name>A0AAD7D8L8_MYCRO</name>
<gene>
    <name evidence="1" type="ORF">B0H17DRAFT_1073158</name>
</gene>
<dbReference type="AlphaFoldDB" id="A0AAD7D8L8"/>
<keyword evidence="2" id="KW-1185">Reference proteome</keyword>
<accession>A0AAD7D8L8</accession>
<reference evidence="1" key="1">
    <citation type="submission" date="2023-03" db="EMBL/GenBank/DDBJ databases">
        <title>Massive genome expansion in bonnet fungi (Mycena s.s.) driven by repeated elements and novel gene families across ecological guilds.</title>
        <authorList>
            <consortium name="Lawrence Berkeley National Laboratory"/>
            <person name="Harder C.B."/>
            <person name="Miyauchi S."/>
            <person name="Viragh M."/>
            <person name="Kuo A."/>
            <person name="Thoen E."/>
            <person name="Andreopoulos B."/>
            <person name="Lu D."/>
            <person name="Skrede I."/>
            <person name="Drula E."/>
            <person name="Henrissat B."/>
            <person name="Morin E."/>
            <person name="Kohler A."/>
            <person name="Barry K."/>
            <person name="LaButti K."/>
            <person name="Morin E."/>
            <person name="Salamov A."/>
            <person name="Lipzen A."/>
            <person name="Mereny Z."/>
            <person name="Hegedus B."/>
            <person name="Baldrian P."/>
            <person name="Stursova M."/>
            <person name="Weitz H."/>
            <person name="Taylor A."/>
            <person name="Grigoriev I.V."/>
            <person name="Nagy L.G."/>
            <person name="Martin F."/>
            <person name="Kauserud H."/>
        </authorList>
    </citation>
    <scope>NUCLEOTIDE SEQUENCE</scope>
    <source>
        <strain evidence="1">CBHHK067</strain>
    </source>
</reference>
<proteinExistence type="predicted"/>
<comment type="caution">
    <text evidence="1">The sequence shown here is derived from an EMBL/GenBank/DDBJ whole genome shotgun (WGS) entry which is preliminary data.</text>
</comment>
<evidence type="ECO:0000313" key="2">
    <source>
        <dbReference type="Proteomes" id="UP001221757"/>
    </source>
</evidence>
<dbReference type="EMBL" id="JARKIE010000103">
    <property type="protein sequence ID" value="KAJ7683978.1"/>
    <property type="molecule type" value="Genomic_DNA"/>
</dbReference>
<sequence length="363" mass="40630">MNFSLPTTLHLAVRLLRPSIQTPLSVGRIFSTPVAVGAQVLQGADPHSREFLVLVTENNTPVPLKLVYHLRTVFDRLRGIRAIRPKDKRASMLIDPGIPSVSSDPFDRELVDLEVIVLTHSWEKLKHWVLKQSKYLNFLSTASDVCGMPAQQRTDRDTEERECLGQLQTLLDRGHVERLVQCVEDLVNALVLNPSVDDVVSVRPVLQFVTDQLVKMKRNTNGSHVCISVRLENVNIKVRKQPGVLRWLSNVVSIREHYLRIADVVTSKTLAETLLQGGISVALVTNPAPHATLLSLDSEKLTRVLAAAECLGLEKEPVNRFFHMLRTAHSKHTPTSKLALQNWEADQDKSAFEISISSPVHCE</sequence>